<dbReference type="PANTHER" id="PTHR43798">
    <property type="entry name" value="MONOACYLGLYCEROL LIPASE"/>
    <property type="match status" value="1"/>
</dbReference>
<dbReference type="GO" id="GO:0046464">
    <property type="term" value="P:acylglycerol catabolic process"/>
    <property type="evidence" value="ECO:0007669"/>
    <property type="project" value="TreeGrafter"/>
</dbReference>
<proteinExistence type="predicted"/>
<dbReference type="STRING" id="104259.A0A0F7TRA6"/>
<sequence>MGNTKTIRVPHLGGIDAAYQMPRDYDPAKPTVVLVNAFTTSSELYRDQFDHAELADQMNLVAIELLGHGQTRTTREHWTYWDAAEMNLQVLDALNIERAFVLGTSQGGWVTVQMALLRPERILGIIPMGTSMDSESERTRQLDCWDGPAIVSGFVKQWAHSEALSTFEPDDAYCDAVINIGLNQVAPEVRAFWHRTIKSNYQGEEGRRRIRMAAINLAERGGLHLRLADIQCPVLWLHGTKDAVYTIANAKEEIRLFISSPSAQLVPIEGGAHFLNASHHREVNAALLEFVKQHA</sequence>
<evidence type="ECO:0000313" key="3">
    <source>
        <dbReference type="Proteomes" id="UP000042958"/>
    </source>
</evidence>
<dbReference type="Proteomes" id="UP000042958">
    <property type="component" value="Unassembled WGS sequence"/>
</dbReference>
<evidence type="ECO:0000313" key="2">
    <source>
        <dbReference type="EMBL" id="CEJ57522.1"/>
    </source>
</evidence>
<dbReference type="Pfam" id="PF00561">
    <property type="entry name" value="Abhydrolase_1"/>
    <property type="match status" value="1"/>
</dbReference>
<dbReference type="Gene3D" id="3.40.50.1820">
    <property type="entry name" value="alpha/beta hydrolase"/>
    <property type="match status" value="1"/>
</dbReference>
<dbReference type="SUPFAM" id="SSF53474">
    <property type="entry name" value="alpha/beta-Hydrolases"/>
    <property type="match status" value="1"/>
</dbReference>
<reference evidence="3" key="1">
    <citation type="journal article" date="2015" name="Genome Announc.">
        <title>Draft genome sequence of the fungus Penicillium brasilianum MG11.</title>
        <authorList>
            <person name="Horn F."/>
            <person name="Linde J."/>
            <person name="Mattern D.J."/>
            <person name="Walther G."/>
            <person name="Guthke R."/>
            <person name="Brakhage A.A."/>
            <person name="Valiante V."/>
        </authorList>
    </citation>
    <scope>NUCLEOTIDE SEQUENCE [LARGE SCALE GENOMIC DNA]</scope>
    <source>
        <strain evidence="3">MG11</strain>
    </source>
</reference>
<dbReference type="PANTHER" id="PTHR43798:SF33">
    <property type="entry name" value="HYDROLASE, PUTATIVE (AFU_ORTHOLOGUE AFUA_2G14860)-RELATED"/>
    <property type="match status" value="1"/>
</dbReference>
<dbReference type="InterPro" id="IPR000073">
    <property type="entry name" value="AB_hydrolase_1"/>
</dbReference>
<dbReference type="GO" id="GO:0017000">
    <property type="term" value="P:antibiotic biosynthetic process"/>
    <property type="evidence" value="ECO:0007669"/>
    <property type="project" value="UniProtKB-ARBA"/>
</dbReference>
<keyword evidence="3" id="KW-1185">Reference proteome</keyword>
<dbReference type="EMBL" id="CDHK01000005">
    <property type="protein sequence ID" value="CEJ57522.1"/>
    <property type="molecule type" value="Genomic_DNA"/>
</dbReference>
<name>A0A0F7TRA6_PENBI</name>
<accession>A0A0F7TRA6</accession>
<dbReference type="GO" id="GO:0016020">
    <property type="term" value="C:membrane"/>
    <property type="evidence" value="ECO:0007669"/>
    <property type="project" value="TreeGrafter"/>
</dbReference>
<dbReference type="InterPro" id="IPR029058">
    <property type="entry name" value="AB_hydrolase_fold"/>
</dbReference>
<feature type="domain" description="AB hydrolase-1" evidence="1">
    <location>
        <begin position="30"/>
        <end position="276"/>
    </location>
</feature>
<organism evidence="2 3">
    <name type="scientific">Penicillium brasilianum</name>
    <dbReference type="NCBI Taxonomy" id="104259"/>
    <lineage>
        <taxon>Eukaryota</taxon>
        <taxon>Fungi</taxon>
        <taxon>Dikarya</taxon>
        <taxon>Ascomycota</taxon>
        <taxon>Pezizomycotina</taxon>
        <taxon>Eurotiomycetes</taxon>
        <taxon>Eurotiomycetidae</taxon>
        <taxon>Eurotiales</taxon>
        <taxon>Aspergillaceae</taxon>
        <taxon>Penicillium</taxon>
    </lineage>
</organism>
<dbReference type="GO" id="GO:0072330">
    <property type="term" value="P:monocarboxylic acid biosynthetic process"/>
    <property type="evidence" value="ECO:0007669"/>
    <property type="project" value="UniProtKB-ARBA"/>
</dbReference>
<dbReference type="GO" id="GO:0047372">
    <property type="term" value="F:monoacylglycerol lipase activity"/>
    <property type="evidence" value="ECO:0007669"/>
    <property type="project" value="TreeGrafter"/>
</dbReference>
<gene>
    <name evidence="2" type="ORF">PMG11_06213</name>
</gene>
<dbReference type="AlphaFoldDB" id="A0A0F7TRA6"/>
<dbReference type="InterPro" id="IPR050266">
    <property type="entry name" value="AB_hydrolase_sf"/>
</dbReference>
<dbReference type="PRINTS" id="PR00412">
    <property type="entry name" value="EPOXHYDRLASE"/>
</dbReference>
<evidence type="ECO:0000259" key="1">
    <source>
        <dbReference type="Pfam" id="PF00561"/>
    </source>
</evidence>
<dbReference type="InterPro" id="IPR000639">
    <property type="entry name" value="Epox_hydrolase-like"/>
</dbReference>
<dbReference type="OrthoDB" id="19657at2759"/>
<protein>
    <recommendedName>
        <fullName evidence="1">AB hydrolase-1 domain-containing protein</fullName>
    </recommendedName>
</protein>